<feature type="compositionally biased region" description="Basic and acidic residues" evidence="1">
    <location>
        <begin position="78"/>
        <end position="88"/>
    </location>
</feature>
<keyword evidence="3" id="KW-1185">Reference proteome</keyword>
<dbReference type="EMBL" id="JAMSHJ010000003">
    <property type="protein sequence ID" value="KAI5425311.1"/>
    <property type="molecule type" value="Genomic_DNA"/>
</dbReference>
<gene>
    <name evidence="2" type="ORF">KIW84_031199</name>
</gene>
<sequence length="144" mass="16317">MVEKEKDLKEVINISEISEKKEMKNVMWFLLRIEGDSPKHVRGGSESDGERWVELRVEVARKPLKEGVNPPSPVKPKAKLEKGPKKEGVNPPLSTNKEEVKDEDLEMIVDNSSDLEDDFDVLCNMASVLPIEYDVLTKVTNVDK</sequence>
<proteinExistence type="predicted"/>
<comment type="caution">
    <text evidence="2">The sequence shown here is derived from an EMBL/GenBank/DDBJ whole genome shotgun (WGS) entry which is preliminary data.</text>
</comment>
<evidence type="ECO:0000256" key="1">
    <source>
        <dbReference type="SAM" id="MobiDB-lite"/>
    </source>
</evidence>
<reference evidence="2 3" key="1">
    <citation type="journal article" date="2022" name="Nat. Genet.">
        <title>Improved pea reference genome and pan-genome highlight genomic features and evolutionary characteristics.</title>
        <authorList>
            <person name="Yang T."/>
            <person name="Liu R."/>
            <person name="Luo Y."/>
            <person name="Hu S."/>
            <person name="Wang D."/>
            <person name="Wang C."/>
            <person name="Pandey M.K."/>
            <person name="Ge S."/>
            <person name="Xu Q."/>
            <person name="Li N."/>
            <person name="Li G."/>
            <person name="Huang Y."/>
            <person name="Saxena R.K."/>
            <person name="Ji Y."/>
            <person name="Li M."/>
            <person name="Yan X."/>
            <person name="He Y."/>
            <person name="Liu Y."/>
            <person name="Wang X."/>
            <person name="Xiang C."/>
            <person name="Varshney R.K."/>
            <person name="Ding H."/>
            <person name="Gao S."/>
            <person name="Zong X."/>
        </authorList>
    </citation>
    <scope>NUCLEOTIDE SEQUENCE [LARGE SCALE GENOMIC DNA]</scope>
    <source>
        <strain evidence="2 3">cv. Zhongwan 6</strain>
    </source>
</reference>
<feature type="region of interest" description="Disordered" evidence="1">
    <location>
        <begin position="63"/>
        <end position="104"/>
    </location>
</feature>
<evidence type="ECO:0000313" key="2">
    <source>
        <dbReference type="EMBL" id="KAI5425311.1"/>
    </source>
</evidence>
<name>A0A9D4XV68_PEA</name>
<organism evidence="2 3">
    <name type="scientific">Pisum sativum</name>
    <name type="common">Garden pea</name>
    <name type="synonym">Lathyrus oleraceus</name>
    <dbReference type="NCBI Taxonomy" id="3888"/>
    <lineage>
        <taxon>Eukaryota</taxon>
        <taxon>Viridiplantae</taxon>
        <taxon>Streptophyta</taxon>
        <taxon>Embryophyta</taxon>
        <taxon>Tracheophyta</taxon>
        <taxon>Spermatophyta</taxon>
        <taxon>Magnoliopsida</taxon>
        <taxon>eudicotyledons</taxon>
        <taxon>Gunneridae</taxon>
        <taxon>Pentapetalae</taxon>
        <taxon>rosids</taxon>
        <taxon>fabids</taxon>
        <taxon>Fabales</taxon>
        <taxon>Fabaceae</taxon>
        <taxon>Papilionoideae</taxon>
        <taxon>50 kb inversion clade</taxon>
        <taxon>NPAAA clade</taxon>
        <taxon>Hologalegina</taxon>
        <taxon>IRL clade</taxon>
        <taxon>Fabeae</taxon>
        <taxon>Lathyrus</taxon>
    </lineage>
</organism>
<dbReference type="Proteomes" id="UP001058974">
    <property type="component" value="Chromosome 3"/>
</dbReference>
<accession>A0A9D4XV68</accession>
<protein>
    <submittedName>
        <fullName evidence="2">Uncharacterized protein</fullName>
    </submittedName>
</protein>
<evidence type="ECO:0000313" key="3">
    <source>
        <dbReference type="Proteomes" id="UP001058974"/>
    </source>
</evidence>
<dbReference type="Gramene" id="Psat03G0119900-T1">
    <property type="protein sequence ID" value="KAI5425311.1"/>
    <property type="gene ID" value="KIW84_031199"/>
</dbReference>
<dbReference type="AlphaFoldDB" id="A0A9D4XV68"/>